<proteinExistence type="predicted"/>
<feature type="compositionally biased region" description="Low complexity" evidence="7">
    <location>
        <begin position="185"/>
        <end position="200"/>
    </location>
</feature>
<keyword evidence="3" id="KW-0238">DNA-binding</keyword>
<dbReference type="Proteomes" id="UP000594262">
    <property type="component" value="Unplaced"/>
</dbReference>
<feature type="domain" description="BZIP" evidence="8">
    <location>
        <begin position="417"/>
        <end position="480"/>
    </location>
</feature>
<dbReference type="GO" id="GO:0000981">
    <property type="term" value="F:DNA-binding transcription factor activity, RNA polymerase II-specific"/>
    <property type="evidence" value="ECO:0007669"/>
    <property type="project" value="TreeGrafter"/>
</dbReference>
<dbReference type="Gene3D" id="1.20.5.170">
    <property type="match status" value="1"/>
</dbReference>
<dbReference type="Pfam" id="PF00170">
    <property type="entry name" value="bZIP_1"/>
    <property type="match status" value="1"/>
</dbReference>
<evidence type="ECO:0000256" key="4">
    <source>
        <dbReference type="ARBA" id="ARBA00023159"/>
    </source>
</evidence>
<dbReference type="FunFam" id="1.20.5.170:FF:000054">
    <property type="entry name" value="Cyclic AMP-responsive element-binding protein 3-like 2"/>
    <property type="match status" value="1"/>
</dbReference>
<evidence type="ECO:0000313" key="9">
    <source>
        <dbReference type="EnsemblMetazoa" id="CLYHEMP019745.1"/>
    </source>
</evidence>
<feature type="region of interest" description="Disordered" evidence="7">
    <location>
        <begin position="173"/>
        <end position="202"/>
    </location>
</feature>
<dbReference type="PROSITE" id="PS00036">
    <property type="entry name" value="BZIP_BASIC"/>
    <property type="match status" value="1"/>
</dbReference>
<evidence type="ECO:0000256" key="6">
    <source>
        <dbReference type="ARBA" id="ARBA00023242"/>
    </source>
</evidence>
<keyword evidence="2" id="KW-0805">Transcription regulation</keyword>
<keyword evidence="10" id="KW-1185">Reference proteome</keyword>
<dbReference type="EnsemblMetazoa" id="CLYHEMT019745.1">
    <property type="protein sequence ID" value="CLYHEMP019745.1"/>
    <property type="gene ID" value="CLYHEMG019745"/>
</dbReference>
<sequence length="506" mass="56445">MIMETMDVDLSVVKKERMDLDGEYGNILDNFTTENEYESFPNTNSISCNEDEDVNVDWLTSFFDEPTHDSLSGLNPPLSDISDSGTTFSRITSINCTSDILLDSYPTFSEDYEATMPTSETTNSTELIKLSPKISPAVCSSNNPFLSQTHCNNSKDIVLGSLKSHPELMKVKTEEPSSIEELPTKETTSPTPTTFLSNSTDTKPQQKLLLFMNTPENRAKLAGTNFNIINANLLSKISGNQNQDSSGNNINLSTSNTSKQTMNLINLKKCIRLNNTVRSKEDSLIKQTSDDTVTASTVNATLQSIMAANHQREKKILPVDILNGHTYGLTRKDSHDIDSGYESPTSSSGSSPCSPPIELSDHHRKDVCLSNENIQYIDIPPHERQPFYLSEEEKRTLIMEGLPVPQGLPLNKSEERALKKVRRKIKNKISAQESRRKKKEYMESLEKKVDCYASENSILKKKVGSLEVANRSLIMQVQKLQALVTAKISPPSPSNDKQHEIIDVEQ</sequence>
<dbReference type="InterPro" id="IPR004827">
    <property type="entry name" value="bZIP"/>
</dbReference>
<feature type="compositionally biased region" description="Basic and acidic residues" evidence="7">
    <location>
        <begin position="496"/>
        <end position="506"/>
    </location>
</feature>
<dbReference type="PROSITE" id="PS50217">
    <property type="entry name" value="BZIP"/>
    <property type="match status" value="1"/>
</dbReference>
<keyword evidence="5" id="KW-0804">Transcription</keyword>
<organism evidence="9 10">
    <name type="scientific">Clytia hemisphaerica</name>
    <dbReference type="NCBI Taxonomy" id="252671"/>
    <lineage>
        <taxon>Eukaryota</taxon>
        <taxon>Metazoa</taxon>
        <taxon>Cnidaria</taxon>
        <taxon>Hydrozoa</taxon>
        <taxon>Hydroidolina</taxon>
        <taxon>Leptothecata</taxon>
        <taxon>Obeliida</taxon>
        <taxon>Clytiidae</taxon>
        <taxon>Clytia</taxon>
    </lineage>
</organism>
<evidence type="ECO:0000256" key="3">
    <source>
        <dbReference type="ARBA" id="ARBA00023125"/>
    </source>
</evidence>
<dbReference type="OrthoDB" id="674948at2759"/>
<protein>
    <recommendedName>
        <fullName evidence="8">BZIP domain-containing protein</fullName>
    </recommendedName>
</protein>
<dbReference type="CDD" id="cd14689">
    <property type="entry name" value="bZIP_CREB3"/>
    <property type="match status" value="1"/>
</dbReference>
<name>A0A7M5XBV6_9CNID</name>
<feature type="region of interest" description="Disordered" evidence="7">
    <location>
        <begin position="487"/>
        <end position="506"/>
    </location>
</feature>
<dbReference type="InterPro" id="IPR046347">
    <property type="entry name" value="bZIP_sf"/>
</dbReference>
<keyword evidence="6" id="KW-0539">Nucleus</keyword>
<dbReference type="SMART" id="SM00338">
    <property type="entry name" value="BRLZ"/>
    <property type="match status" value="1"/>
</dbReference>
<comment type="subcellular location">
    <subcellularLocation>
        <location evidence="1">Nucleus</location>
    </subcellularLocation>
</comment>
<evidence type="ECO:0000256" key="5">
    <source>
        <dbReference type="ARBA" id="ARBA00023163"/>
    </source>
</evidence>
<dbReference type="PANTHER" id="PTHR46004">
    <property type="entry name" value="CYCLIC AMP RESPONSE ELEMENT-BINDING PROTEIN A"/>
    <property type="match status" value="1"/>
</dbReference>
<evidence type="ECO:0000313" key="10">
    <source>
        <dbReference type="Proteomes" id="UP000594262"/>
    </source>
</evidence>
<dbReference type="GeneID" id="136810141"/>
<dbReference type="GO" id="GO:0005634">
    <property type="term" value="C:nucleus"/>
    <property type="evidence" value="ECO:0007669"/>
    <property type="project" value="UniProtKB-SubCell"/>
</dbReference>
<dbReference type="GO" id="GO:0035497">
    <property type="term" value="F:cAMP response element binding"/>
    <property type="evidence" value="ECO:0007669"/>
    <property type="project" value="TreeGrafter"/>
</dbReference>
<feature type="compositionally biased region" description="Low complexity" evidence="7">
    <location>
        <begin position="343"/>
        <end position="352"/>
    </location>
</feature>
<accession>A0A7M5XBV6</accession>
<evidence type="ECO:0000256" key="1">
    <source>
        <dbReference type="ARBA" id="ARBA00004123"/>
    </source>
</evidence>
<dbReference type="SUPFAM" id="SSF57959">
    <property type="entry name" value="Leucine zipper domain"/>
    <property type="match status" value="1"/>
</dbReference>
<evidence type="ECO:0000256" key="2">
    <source>
        <dbReference type="ARBA" id="ARBA00023015"/>
    </source>
</evidence>
<evidence type="ECO:0000259" key="8">
    <source>
        <dbReference type="PROSITE" id="PS50217"/>
    </source>
</evidence>
<dbReference type="PANTHER" id="PTHR46004:SF3">
    <property type="entry name" value="CYCLIC AMP RESPONSE ELEMENT-BINDING PROTEIN A"/>
    <property type="match status" value="1"/>
</dbReference>
<dbReference type="AlphaFoldDB" id="A0A7M5XBV6"/>
<feature type="region of interest" description="Disordered" evidence="7">
    <location>
        <begin position="329"/>
        <end position="359"/>
    </location>
</feature>
<evidence type="ECO:0000256" key="7">
    <source>
        <dbReference type="SAM" id="MobiDB-lite"/>
    </source>
</evidence>
<keyword evidence="4" id="KW-0010">Activator</keyword>
<reference evidence="9" key="1">
    <citation type="submission" date="2021-01" db="UniProtKB">
        <authorList>
            <consortium name="EnsemblMetazoa"/>
        </authorList>
    </citation>
    <scope>IDENTIFICATION</scope>
</reference>
<dbReference type="RefSeq" id="XP_066922809.1">
    <property type="nucleotide sequence ID" value="XM_067066708.1"/>
</dbReference>